<dbReference type="AlphaFoldDB" id="A0A6Z8AM33"/>
<organism evidence="1 2">
    <name type="scientific">Listeria monocytogenes</name>
    <dbReference type="NCBI Taxonomy" id="1639"/>
    <lineage>
        <taxon>Bacteria</taxon>
        <taxon>Bacillati</taxon>
        <taxon>Bacillota</taxon>
        <taxon>Bacilli</taxon>
        <taxon>Bacillales</taxon>
        <taxon>Listeriaceae</taxon>
        <taxon>Listeria</taxon>
    </lineage>
</organism>
<accession>A0A6Z8AM33</accession>
<name>A0A6Z8AM33_LISMN</name>
<feature type="non-terminal residue" evidence="1">
    <location>
        <position position="1"/>
    </location>
</feature>
<evidence type="ECO:0000313" key="2">
    <source>
        <dbReference type="Proteomes" id="UP000525068"/>
    </source>
</evidence>
<dbReference type="InterPro" id="IPR032675">
    <property type="entry name" value="LRR_dom_sf"/>
</dbReference>
<protein>
    <submittedName>
        <fullName evidence="1">Internalin</fullName>
    </submittedName>
</protein>
<feature type="non-terminal residue" evidence="1">
    <location>
        <position position="163"/>
    </location>
</feature>
<dbReference type="Proteomes" id="UP000525068">
    <property type="component" value="Unassembled WGS sequence"/>
</dbReference>
<dbReference type="SUPFAM" id="SSF52058">
    <property type="entry name" value="L domain-like"/>
    <property type="match status" value="1"/>
</dbReference>
<reference evidence="1 2" key="1">
    <citation type="submission" date="2019-04" db="EMBL/GenBank/DDBJ databases">
        <authorList>
            <person name="Ashton P.M."/>
            <person name="Dallman T."/>
            <person name="Nair S."/>
            <person name="De Pinna E."/>
            <person name="Peters T."/>
            <person name="Grant K."/>
        </authorList>
    </citation>
    <scope>NUCLEOTIDE SEQUENCE [LARGE SCALE GENOMIC DNA]</scope>
    <source>
        <strain evidence="1 2">562417</strain>
    </source>
</reference>
<comment type="caution">
    <text evidence="1">The sequence shown here is derived from an EMBL/GenBank/DDBJ whole genome shotgun (WGS) entry which is preliminary data.</text>
</comment>
<dbReference type="Gene3D" id="3.80.10.10">
    <property type="entry name" value="Ribonuclease Inhibitor"/>
    <property type="match status" value="1"/>
</dbReference>
<sequence>TSLNAGNNELTEIENMHTFPSLQTLNLSSNDLTNMVMNQATAEKFPLLRTMDIRSNNLIKIDIQNQSKLATIICDTGSSSELIEVTLKNLPELIAASNGSNQVKDDIAFLSTPGLSKVILENLPSTSSSVQLDRCVIEELVINNLPKVSIVTINNNKITTLEG</sequence>
<proteinExistence type="predicted"/>
<evidence type="ECO:0000313" key="1">
    <source>
        <dbReference type="EMBL" id="EAH1616938.1"/>
    </source>
</evidence>
<dbReference type="EMBL" id="AABFMV010000038">
    <property type="protein sequence ID" value="EAH1616938.1"/>
    <property type="molecule type" value="Genomic_DNA"/>
</dbReference>
<gene>
    <name evidence="1" type="ORF">D4271_16190</name>
</gene>